<dbReference type="AlphaFoldDB" id="A0A976FMU8"/>
<evidence type="ECO:0000313" key="3">
    <source>
        <dbReference type="Proteomes" id="UP000294530"/>
    </source>
</evidence>
<sequence>MHFQLVFAMFAILDHVSALLLIPGSTKVNSSTSWSEMETTSSEMLETAAKSDTQTSERLGLSKVLGELKKLIKPVKSVKVNPYARSAKVVPWAESMLTESTITLKKAWLKNIPSTMKKNLMKAKSLTDVFKLLKGEKEFFDKQDLPLFVKISEKTFDQRGGHDRYGVDVLLTQIGAETLAKMNAHGLSSKDALVVEACKQIVNGLYRKWFDKGLDLHEIKQKIIGSVDWNAYRQFYGSLFETSRFVKLKASHPAE</sequence>
<reference evidence="2 3" key="1">
    <citation type="journal article" date="2021" name="Genome Biol.">
        <title>AFLAP: assembly-free linkage analysis pipeline using k-mers from genome sequencing data.</title>
        <authorList>
            <person name="Fletcher K."/>
            <person name="Zhang L."/>
            <person name="Gil J."/>
            <person name="Han R."/>
            <person name="Cavanaugh K."/>
            <person name="Michelmore R."/>
        </authorList>
    </citation>
    <scope>NUCLEOTIDE SEQUENCE [LARGE SCALE GENOMIC DNA]</scope>
    <source>
        <strain evidence="2 3">SF5</strain>
    </source>
</reference>
<dbReference type="RefSeq" id="XP_067819224.1">
    <property type="nucleotide sequence ID" value="XM_067966401.1"/>
</dbReference>
<feature type="signal peptide" evidence="1">
    <location>
        <begin position="1"/>
        <end position="18"/>
    </location>
</feature>
<dbReference type="EMBL" id="SHOA02000007">
    <property type="protein sequence ID" value="TDH69725.1"/>
    <property type="molecule type" value="Genomic_DNA"/>
</dbReference>
<evidence type="ECO:0000313" key="2">
    <source>
        <dbReference type="EMBL" id="TDH69725.1"/>
    </source>
</evidence>
<dbReference type="Proteomes" id="UP000294530">
    <property type="component" value="Unassembled WGS sequence"/>
</dbReference>
<dbReference type="GeneID" id="94352072"/>
<comment type="caution">
    <text evidence="2">The sequence shown here is derived from an EMBL/GenBank/DDBJ whole genome shotgun (WGS) entry which is preliminary data.</text>
</comment>
<keyword evidence="1" id="KW-0732">Signal</keyword>
<gene>
    <name evidence="2" type="ORF">CCR75_008348</name>
</gene>
<name>A0A976FMU8_BRELC</name>
<organism evidence="2 3">
    <name type="scientific">Bremia lactucae</name>
    <name type="common">Lettuce downy mildew</name>
    <dbReference type="NCBI Taxonomy" id="4779"/>
    <lineage>
        <taxon>Eukaryota</taxon>
        <taxon>Sar</taxon>
        <taxon>Stramenopiles</taxon>
        <taxon>Oomycota</taxon>
        <taxon>Peronosporomycetes</taxon>
        <taxon>Peronosporales</taxon>
        <taxon>Peronosporaceae</taxon>
        <taxon>Bremia</taxon>
    </lineage>
</organism>
<protein>
    <recommendedName>
        <fullName evidence="4">RxLR effector protein</fullName>
    </recommendedName>
</protein>
<feature type="chain" id="PRO_5036764952" description="RxLR effector protein" evidence="1">
    <location>
        <begin position="19"/>
        <end position="255"/>
    </location>
</feature>
<evidence type="ECO:0000256" key="1">
    <source>
        <dbReference type="SAM" id="SignalP"/>
    </source>
</evidence>
<accession>A0A976FMU8</accession>
<dbReference type="OrthoDB" id="93070at2759"/>
<keyword evidence="3" id="KW-1185">Reference proteome</keyword>
<dbReference type="KEGG" id="blac:94352072"/>
<proteinExistence type="predicted"/>
<evidence type="ECO:0008006" key="4">
    <source>
        <dbReference type="Google" id="ProtNLM"/>
    </source>
</evidence>